<gene>
    <name evidence="1" type="ORF">Thiowin_03401</name>
</gene>
<dbReference type="Proteomes" id="UP001432180">
    <property type="component" value="Chromosome"/>
</dbReference>
<accession>A0ABZ0SCL0</accession>
<organism evidence="1 2">
    <name type="scientific">Thiorhodovibrio winogradskyi</name>
    <dbReference type="NCBI Taxonomy" id="77007"/>
    <lineage>
        <taxon>Bacteria</taxon>
        <taxon>Pseudomonadati</taxon>
        <taxon>Pseudomonadota</taxon>
        <taxon>Gammaproteobacteria</taxon>
        <taxon>Chromatiales</taxon>
        <taxon>Chromatiaceae</taxon>
        <taxon>Thiorhodovibrio</taxon>
    </lineage>
</organism>
<name>A0ABZ0SCL0_9GAMM</name>
<protein>
    <submittedName>
        <fullName evidence="1">Uncharacterized protein</fullName>
    </submittedName>
</protein>
<evidence type="ECO:0000313" key="1">
    <source>
        <dbReference type="EMBL" id="WPL18330.1"/>
    </source>
</evidence>
<keyword evidence="2" id="KW-1185">Reference proteome</keyword>
<sequence length="93" mass="10540">MRRSSTPNVFLYHLDDSDLRKHDIAARLIREAIDTGNACTSYQVVQECLSAGLRKAHIPLDAERARDYLDTVLVPLWFGKGSRFALIRLQAPD</sequence>
<reference evidence="1 2" key="1">
    <citation type="journal article" date="2023" name="Microorganisms">
        <title>Thiorhodovibrio frisius and Trv. litoralis spp. nov., Two Novel Members from a Clade of Fastidious Purple Sulfur Bacteria That Exhibit Unique Red-Shifted Light-Harvesting Capabilities.</title>
        <authorList>
            <person name="Methner A."/>
            <person name="Kuzyk S.B."/>
            <person name="Petersen J."/>
            <person name="Bauer S."/>
            <person name="Brinkmann H."/>
            <person name="Sichau K."/>
            <person name="Wanner G."/>
            <person name="Wolf J."/>
            <person name="Neumann-Schaal M."/>
            <person name="Henke P."/>
            <person name="Tank M."/>
            <person name="Sproer C."/>
            <person name="Bunk B."/>
            <person name="Overmann J."/>
        </authorList>
    </citation>
    <scope>NUCLEOTIDE SEQUENCE [LARGE SCALE GENOMIC DNA]</scope>
    <source>
        <strain evidence="1 2">DSM 6702</strain>
    </source>
</reference>
<evidence type="ECO:0000313" key="2">
    <source>
        <dbReference type="Proteomes" id="UP001432180"/>
    </source>
</evidence>
<dbReference type="RefSeq" id="WP_328984096.1">
    <property type="nucleotide sequence ID" value="NZ_CP121472.1"/>
</dbReference>
<proteinExistence type="predicted"/>
<dbReference type="EMBL" id="CP121472">
    <property type="protein sequence ID" value="WPL18330.1"/>
    <property type="molecule type" value="Genomic_DNA"/>
</dbReference>